<dbReference type="AlphaFoldDB" id="A0A6J6JRT5"/>
<name>A0A6J6JRT5_9ZZZZ</name>
<feature type="domain" description="YHYH" evidence="1">
    <location>
        <begin position="171"/>
        <end position="269"/>
    </location>
</feature>
<dbReference type="EMBL" id="CAEZTR010000013">
    <property type="protein sequence ID" value="CAB4568210.1"/>
    <property type="molecule type" value="Genomic_DNA"/>
</dbReference>
<proteinExistence type="predicted"/>
<dbReference type="InterPro" id="IPR025924">
    <property type="entry name" value="YHYH_dom"/>
</dbReference>
<protein>
    <submittedName>
        <fullName evidence="3">Unannotated protein</fullName>
    </submittedName>
</protein>
<dbReference type="EMBL" id="CAEZVV010000019">
    <property type="protein sequence ID" value="CAB4639782.1"/>
    <property type="molecule type" value="Genomic_DNA"/>
</dbReference>
<dbReference type="PROSITE" id="PS51257">
    <property type="entry name" value="PROKAR_LIPOPROTEIN"/>
    <property type="match status" value="1"/>
</dbReference>
<reference evidence="3" key="1">
    <citation type="submission" date="2020-05" db="EMBL/GenBank/DDBJ databases">
        <authorList>
            <person name="Chiriac C."/>
            <person name="Salcher M."/>
            <person name="Ghai R."/>
            <person name="Kavagutti S V."/>
        </authorList>
    </citation>
    <scope>NUCLEOTIDE SEQUENCE</scope>
</reference>
<evidence type="ECO:0000259" key="1">
    <source>
        <dbReference type="Pfam" id="PF14240"/>
    </source>
</evidence>
<dbReference type="Pfam" id="PF14240">
    <property type="entry name" value="YHYH"/>
    <property type="match status" value="1"/>
</dbReference>
<gene>
    <name evidence="2" type="ORF">UFOPK1711_00341</name>
    <name evidence="3" type="ORF">UFOPK2143_00533</name>
</gene>
<evidence type="ECO:0000313" key="2">
    <source>
        <dbReference type="EMBL" id="CAB4568210.1"/>
    </source>
</evidence>
<evidence type="ECO:0000313" key="3">
    <source>
        <dbReference type="EMBL" id="CAB4639782.1"/>
    </source>
</evidence>
<sequence>MGKRNVLKAGVVVLALGLLAVVGCSSNSSSSAKTPAEIAPTELRTVATGTSTATPAKGSLYVCPRTIDSPIGPLTLPTTFTAASTPWTSNGIIDISKITTVPGAVTMEHQFTITTSDTQRYLKGNGIPNHAIGTFPIPADSPAYPYYAGLPAEGYDNAAEIPVGPYNLDLTIPKNPTVNATPTCLTSLITGVSSQTGGTWHAEMAADSQLKLYDPNAALPTDQCFGHPYMQQYHYHGYSYKCMPDQGNAGEQSPMFGYAVDGFGIFGPLDANGEWITNDQLDECHGRTSMIPWDGKMVEMYHYVINNEFPYSVGCLRGTPGTMSHDMMH</sequence>
<accession>A0A6J6JRT5</accession>
<organism evidence="3">
    <name type="scientific">freshwater metagenome</name>
    <dbReference type="NCBI Taxonomy" id="449393"/>
    <lineage>
        <taxon>unclassified sequences</taxon>
        <taxon>metagenomes</taxon>
        <taxon>ecological metagenomes</taxon>
    </lineage>
</organism>